<accession>A0A0X3QFI8</accession>
<protein>
    <submittedName>
        <fullName evidence="2">Uncharacterized protein K02A2.6</fullName>
    </submittedName>
</protein>
<name>A0A0X3QFI8_SCHSO</name>
<gene>
    <name evidence="2" type="primary">YRD6</name>
    <name evidence="2" type="ORF">TR127407</name>
</gene>
<organism evidence="2">
    <name type="scientific">Schistocephalus solidus</name>
    <name type="common">Tapeworm</name>
    <dbReference type="NCBI Taxonomy" id="70667"/>
    <lineage>
        <taxon>Eukaryota</taxon>
        <taxon>Metazoa</taxon>
        <taxon>Spiralia</taxon>
        <taxon>Lophotrochozoa</taxon>
        <taxon>Platyhelminthes</taxon>
        <taxon>Cestoda</taxon>
        <taxon>Eucestoda</taxon>
        <taxon>Diphyllobothriidea</taxon>
        <taxon>Diphyllobothriidae</taxon>
        <taxon>Schistocephalus</taxon>
    </lineage>
</organism>
<keyword evidence="1" id="KW-0732">Signal</keyword>
<sequence>MPQTATAPFLCTVTPVLLWLLDSSFGGPYSSCTFFQFAGDCISSSSPGFGILNFSLIRPSISLKSETARCPSYLARLLTVPAVISTSKTTSRVFLDYTLHPRVFSNLVVLCVHRLPLKNTCALVFASGF</sequence>
<evidence type="ECO:0000256" key="1">
    <source>
        <dbReference type="SAM" id="SignalP"/>
    </source>
</evidence>
<proteinExistence type="predicted"/>
<feature type="chain" id="PRO_5007051597" evidence="1">
    <location>
        <begin position="27"/>
        <end position="129"/>
    </location>
</feature>
<feature type="signal peptide" evidence="1">
    <location>
        <begin position="1"/>
        <end position="26"/>
    </location>
</feature>
<dbReference type="EMBL" id="GEEE01004779">
    <property type="protein sequence ID" value="JAP58446.1"/>
    <property type="molecule type" value="Transcribed_RNA"/>
</dbReference>
<evidence type="ECO:0000313" key="2">
    <source>
        <dbReference type="EMBL" id="JAP58446.1"/>
    </source>
</evidence>
<dbReference type="AlphaFoldDB" id="A0A0X3QFI8"/>
<reference evidence="2" key="1">
    <citation type="submission" date="2016-01" db="EMBL/GenBank/DDBJ databases">
        <title>Reference transcriptome for the parasite Schistocephalus solidus: insights into the molecular evolution of parasitism.</title>
        <authorList>
            <person name="Hebert F.O."/>
            <person name="Grambauer S."/>
            <person name="Barber I."/>
            <person name="Landry C.R."/>
            <person name="Aubin-Horth N."/>
        </authorList>
    </citation>
    <scope>NUCLEOTIDE SEQUENCE</scope>
</reference>